<dbReference type="PATRIC" id="fig|477245.3.peg.974"/>
<protein>
    <recommendedName>
        <fullName evidence="4">DUF2267 domain-containing protein</fullName>
    </recommendedName>
</protein>
<gene>
    <name evidence="2" type="ORF">TU94_04410</name>
</gene>
<dbReference type="InterPro" id="IPR018727">
    <property type="entry name" value="DUF2267"/>
</dbReference>
<organism evidence="2 3">
    <name type="scientific">Streptomyces cyaneogriseus subsp. noncyanogenus</name>
    <dbReference type="NCBI Taxonomy" id="477245"/>
    <lineage>
        <taxon>Bacteria</taxon>
        <taxon>Bacillati</taxon>
        <taxon>Actinomycetota</taxon>
        <taxon>Actinomycetes</taxon>
        <taxon>Kitasatosporales</taxon>
        <taxon>Streptomycetaceae</taxon>
        <taxon>Streptomyces</taxon>
    </lineage>
</organism>
<dbReference type="RefSeq" id="WP_044379450.1">
    <property type="nucleotide sequence ID" value="NZ_CP010849.1"/>
</dbReference>
<proteinExistence type="predicted"/>
<evidence type="ECO:0000313" key="3">
    <source>
        <dbReference type="Proteomes" id="UP000032234"/>
    </source>
</evidence>
<dbReference type="InterPro" id="IPR038282">
    <property type="entry name" value="DUF2267_sf"/>
</dbReference>
<evidence type="ECO:0000313" key="2">
    <source>
        <dbReference type="EMBL" id="AJP00829.1"/>
    </source>
</evidence>
<dbReference type="STRING" id="477245.TU94_04410"/>
<reference evidence="2 3" key="1">
    <citation type="submission" date="2015-02" db="EMBL/GenBank/DDBJ databases">
        <title>Genome sequence of thermotolerant Streptomyces cyaneogriseus subsp. Noncyanogenus NMWT1, the producer of nematocidal antibiotics nemadectin.</title>
        <authorList>
            <person name="Wang H."/>
            <person name="Li C."/>
            <person name="Xiang W."/>
            <person name="Wang X."/>
        </authorList>
    </citation>
    <scope>NUCLEOTIDE SEQUENCE [LARGE SCALE GENOMIC DNA]</scope>
    <source>
        <strain evidence="2 3">NMWT 1</strain>
    </source>
</reference>
<dbReference type="KEGG" id="scw:TU94_04410"/>
<feature type="region of interest" description="Disordered" evidence="1">
    <location>
        <begin position="48"/>
        <end position="74"/>
    </location>
</feature>
<dbReference type="AlphaFoldDB" id="A0A0C5FY69"/>
<evidence type="ECO:0000256" key="1">
    <source>
        <dbReference type="SAM" id="MobiDB-lite"/>
    </source>
</evidence>
<evidence type="ECO:0008006" key="4">
    <source>
        <dbReference type="Google" id="ProtNLM"/>
    </source>
</evidence>
<dbReference type="OrthoDB" id="952780at2"/>
<dbReference type="EMBL" id="CP010849">
    <property type="protein sequence ID" value="AJP00829.1"/>
    <property type="molecule type" value="Genomic_DNA"/>
</dbReference>
<dbReference type="Gene3D" id="1.10.490.110">
    <property type="entry name" value="Uncharacterized conserved protein DUF2267"/>
    <property type="match status" value="1"/>
</dbReference>
<dbReference type="Pfam" id="PF10025">
    <property type="entry name" value="DUF2267"/>
    <property type="match status" value="1"/>
</dbReference>
<dbReference type="HOGENOM" id="CLU_121888_3_1_11"/>
<accession>A0A0C5FY69</accession>
<keyword evidence="3" id="KW-1185">Reference proteome</keyword>
<name>A0A0C5FY69_9ACTN</name>
<sequence length="142" mass="15005">MRYDDLVRTVQEQSRAVSRGEAERTVSAVLRTLAERLPEGLAEHLAAQLPHELAGSVPPAQTPAGESGHGRGAGERFGLTAFAGRVAWRAGITEEAALQRAAVVLNVLDACVSPEEMTKVAGALPADIRELLPTTRAVESEA</sequence>
<dbReference type="Proteomes" id="UP000032234">
    <property type="component" value="Chromosome"/>
</dbReference>